<proteinExistence type="inferred from homology"/>
<dbReference type="GO" id="GO:0003677">
    <property type="term" value="F:DNA binding"/>
    <property type="evidence" value="ECO:0007669"/>
    <property type="project" value="UniProtKB-KW"/>
</dbReference>
<dbReference type="InterPro" id="IPR036388">
    <property type="entry name" value="WH-like_DNA-bd_sf"/>
</dbReference>
<sequence length="299" mass="33707">MRDLRSLDLNLLKTFDALLQERSVTRAASRLSLTQPAVSGMLTRLRESFEDPLFIRSQRGIVPTERALQLEQPVKRILHEVELLLRPAEFDPKTSTLTFTLAATDYALQAIVLPFINALRREAPNMRVSVRPPVDGQLQPMLESGELDLSIMTTFSLPADLHVHTLYEEYYVCAMGPQHHLARQQAITLDQFCASDHALVSWSGGEFSGVTDNALQKVKRARRVSLSVQSFLFLNEILKTSDLMAVVPARLIAGQADIVSHQPPLAIPGFTKVAAWHERTHHDSAHRWVRELLFRSCWA</sequence>
<evidence type="ECO:0000256" key="1">
    <source>
        <dbReference type="ARBA" id="ARBA00009437"/>
    </source>
</evidence>
<dbReference type="Pfam" id="PF03466">
    <property type="entry name" value="LysR_substrate"/>
    <property type="match status" value="1"/>
</dbReference>
<dbReference type="InterPro" id="IPR000847">
    <property type="entry name" value="LysR_HTH_N"/>
</dbReference>
<comment type="similarity">
    <text evidence="1">Belongs to the LysR transcriptional regulatory family.</text>
</comment>
<feature type="domain" description="HTH lysR-type" evidence="5">
    <location>
        <begin position="7"/>
        <end position="64"/>
    </location>
</feature>
<dbReference type="SUPFAM" id="SSF46785">
    <property type="entry name" value="Winged helix' DNA-binding domain"/>
    <property type="match status" value="1"/>
</dbReference>
<evidence type="ECO:0000313" key="6">
    <source>
        <dbReference type="EMBL" id="AIR62259.1"/>
    </source>
</evidence>
<dbReference type="InterPro" id="IPR050389">
    <property type="entry name" value="LysR-type_TF"/>
</dbReference>
<gene>
    <name evidence="6" type="ORF">LH23_16845</name>
</gene>
<keyword evidence="3" id="KW-0238">DNA-binding</keyword>
<dbReference type="RefSeq" id="WP_039293459.1">
    <property type="nucleotide sequence ID" value="NZ_CP009458.1"/>
</dbReference>
<dbReference type="AlphaFoldDB" id="A0AAN0VUL7"/>
<evidence type="ECO:0000259" key="5">
    <source>
        <dbReference type="PROSITE" id="PS50931"/>
    </source>
</evidence>
<accession>A0AAN0VUL7</accession>
<dbReference type="GO" id="GO:0003700">
    <property type="term" value="F:DNA-binding transcription factor activity"/>
    <property type="evidence" value="ECO:0007669"/>
    <property type="project" value="InterPro"/>
</dbReference>
<name>A0AAN0VUL7_9ENTR</name>
<dbReference type="PROSITE" id="PS50931">
    <property type="entry name" value="HTH_LYSR"/>
    <property type="match status" value="1"/>
</dbReference>
<dbReference type="EMBL" id="CP009458">
    <property type="protein sequence ID" value="AIR62259.1"/>
    <property type="molecule type" value="Genomic_DNA"/>
</dbReference>
<evidence type="ECO:0000256" key="2">
    <source>
        <dbReference type="ARBA" id="ARBA00023015"/>
    </source>
</evidence>
<keyword evidence="4" id="KW-0804">Transcription</keyword>
<dbReference type="InterPro" id="IPR036390">
    <property type="entry name" value="WH_DNA-bd_sf"/>
</dbReference>
<dbReference type="KEGG" id="cem:LH23_16845"/>
<organism evidence="6 7">
    <name type="scientific">Cedecea neteri</name>
    <dbReference type="NCBI Taxonomy" id="158822"/>
    <lineage>
        <taxon>Bacteria</taxon>
        <taxon>Pseudomonadati</taxon>
        <taxon>Pseudomonadota</taxon>
        <taxon>Gammaproteobacteria</taxon>
        <taxon>Enterobacterales</taxon>
        <taxon>Enterobacteriaceae</taxon>
        <taxon>Cedecea</taxon>
    </lineage>
</organism>
<protein>
    <submittedName>
        <fullName evidence="6">Transcriptional regulator</fullName>
    </submittedName>
</protein>
<keyword evidence="2" id="KW-0805">Transcription regulation</keyword>
<dbReference type="InterPro" id="IPR005119">
    <property type="entry name" value="LysR_subst-bd"/>
</dbReference>
<dbReference type="Proteomes" id="UP000029516">
    <property type="component" value="Chromosome"/>
</dbReference>
<dbReference type="PANTHER" id="PTHR30118">
    <property type="entry name" value="HTH-TYPE TRANSCRIPTIONAL REGULATOR LEUO-RELATED"/>
    <property type="match status" value="1"/>
</dbReference>
<evidence type="ECO:0000256" key="3">
    <source>
        <dbReference type="ARBA" id="ARBA00023125"/>
    </source>
</evidence>
<dbReference type="PANTHER" id="PTHR30118:SF15">
    <property type="entry name" value="TRANSCRIPTIONAL REGULATORY PROTEIN"/>
    <property type="match status" value="1"/>
</dbReference>
<reference evidence="6 7" key="1">
    <citation type="submission" date="2014-09" db="EMBL/GenBank/DDBJ databases">
        <authorList>
            <person name="Chan K.-G."/>
        </authorList>
    </citation>
    <scope>NUCLEOTIDE SEQUENCE [LARGE SCALE GENOMIC DNA]</scope>
    <source>
        <strain evidence="6 7">M006</strain>
    </source>
</reference>
<evidence type="ECO:0000256" key="4">
    <source>
        <dbReference type="ARBA" id="ARBA00023163"/>
    </source>
</evidence>
<dbReference type="Pfam" id="PF00126">
    <property type="entry name" value="HTH_1"/>
    <property type="match status" value="1"/>
</dbReference>
<dbReference type="PRINTS" id="PR00039">
    <property type="entry name" value="HTHLYSR"/>
</dbReference>
<evidence type="ECO:0000313" key="7">
    <source>
        <dbReference type="Proteomes" id="UP000029516"/>
    </source>
</evidence>
<dbReference type="SUPFAM" id="SSF53850">
    <property type="entry name" value="Periplasmic binding protein-like II"/>
    <property type="match status" value="1"/>
</dbReference>
<dbReference type="Gene3D" id="3.40.190.10">
    <property type="entry name" value="Periplasmic binding protein-like II"/>
    <property type="match status" value="2"/>
</dbReference>
<dbReference type="Gene3D" id="1.10.10.10">
    <property type="entry name" value="Winged helix-like DNA-binding domain superfamily/Winged helix DNA-binding domain"/>
    <property type="match status" value="1"/>
</dbReference>